<gene>
    <name evidence="1" type="ORF">MCOR_6795</name>
</gene>
<dbReference type="Proteomes" id="UP000507470">
    <property type="component" value="Unassembled WGS sequence"/>
</dbReference>
<accession>A0A6J8ADZ2</accession>
<reference evidence="1 2" key="1">
    <citation type="submission" date="2020-06" db="EMBL/GenBank/DDBJ databases">
        <authorList>
            <person name="Li R."/>
            <person name="Bekaert M."/>
        </authorList>
    </citation>
    <scope>NUCLEOTIDE SEQUENCE [LARGE SCALE GENOMIC DNA]</scope>
    <source>
        <strain evidence="2">wild</strain>
    </source>
</reference>
<evidence type="ECO:0000313" key="1">
    <source>
        <dbReference type="EMBL" id="CAC5366550.1"/>
    </source>
</evidence>
<dbReference type="EMBL" id="CACVKT020001291">
    <property type="protein sequence ID" value="CAC5366550.1"/>
    <property type="molecule type" value="Genomic_DNA"/>
</dbReference>
<keyword evidence="2" id="KW-1185">Reference proteome</keyword>
<organism evidence="1 2">
    <name type="scientific">Mytilus coruscus</name>
    <name type="common">Sea mussel</name>
    <dbReference type="NCBI Taxonomy" id="42192"/>
    <lineage>
        <taxon>Eukaryota</taxon>
        <taxon>Metazoa</taxon>
        <taxon>Spiralia</taxon>
        <taxon>Lophotrochozoa</taxon>
        <taxon>Mollusca</taxon>
        <taxon>Bivalvia</taxon>
        <taxon>Autobranchia</taxon>
        <taxon>Pteriomorphia</taxon>
        <taxon>Mytilida</taxon>
        <taxon>Mytiloidea</taxon>
        <taxon>Mytilidae</taxon>
        <taxon>Mytilinae</taxon>
        <taxon>Mytilus</taxon>
    </lineage>
</organism>
<protein>
    <submittedName>
        <fullName evidence="1">Uncharacterized protein</fullName>
    </submittedName>
</protein>
<dbReference type="AlphaFoldDB" id="A0A6J8ADZ2"/>
<dbReference type="OrthoDB" id="6141187at2759"/>
<evidence type="ECO:0000313" key="2">
    <source>
        <dbReference type="Proteomes" id="UP000507470"/>
    </source>
</evidence>
<sequence>MYVCGSSCEGSYTPGNEEPDTDIISCDETVPIIEDISKANDQYHYSLMAITEEDTPDGYIKLQLVVEGTRTTVKDWPYLQQFVREQNITIVLDRNRQLVLLDWPKLHLPSIFLRSKNKPVVTIVNGKTDMVRCYRCKTWPTIANEWLTRRRCY</sequence>
<proteinExistence type="predicted"/>
<name>A0A6J8ADZ2_MYTCO</name>